<accession>A0A0L7QZC0</accession>
<dbReference type="GO" id="GO:0005634">
    <property type="term" value="C:nucleus"/>
    <property type="evidence" value="ECO:0007669"/>
    <property type="project" value="TreeGrafter"/>
</dbReference>
<reference evidence="1 2" key="1">
    <citation type="submission" date="2015-07" db="EMBL/GenBank/DDBJ databases">
        <title>The genome of Habropoda laboriosa.</title>
        <authorList>
            <person name="Pan H."/>
            <person name="Kapheim K."/>
        </authorList>
    </citation>
    <scope>NUCLEOTIDE SEQUENCE [LARGE SCALE GENOMIC DNA]</scope>
    <source>
        <strain evidence="1">0110345459</strain>
    </source>
</reference>
<proteinExistence type="predicted"/>
<dbReference type="PANTHER" id="PTHR14732:SF0">
    <property type="entry name" value="RNA POLYMERASE II SUBUNIT B1 CTD PHOSPHATASE RPAP2-RELATED"/>
    <property type="match status" value="1"/>
</dbReference>
<evidence type="ECO:0000313" key="2">
    <source>
        <dbReference type="Proteomes" id="UP000053825"/>
    </source>
</evidence>
<dbReference type="GO" id="GO:0043175">
    <property type="term" value="F:RNA polymerase core enzyme binding"/>
    <property type="evidence" value="ECO:0007669"/>
    <property type="project" value="InterPro"/>
</dbReference>
<protein>
    <submittedName>
        <fullName evidence="1">Putative RNA polymerase II subunit B1 CTD phosphatase rpap2</fullName>
    </submittedName>
</protein>
<dbReference type="InterPro" id="IPR039693">
    <property type="entry name" value="Rtr1/RPAP2"/>
</dbReference>
<keyword evidence="2" id="KW-1185">Reference proteome</keyword>
<dbReference type="GO" id="GO:0005737">
    <property type="term" value="C:cytoplasm"/>
    <property type="evidence" value="ECO:0007669"/>
    <property type="project" value="TreeGrafter"/>
</dbReference>
<dbReference type="Proteomes" id="UP000053825">
    <property type="component" value="Unassembled WGS sequence"/>
</dbReference>
<evidence type="ECO:0000313" key="1">
    <source>
        <dbReference type="EMBL" id="KOC63887.1"/>
    </source>
</evidence>
<dbReference type="PANTHER" id="PTHR14732">
    <property type="entry name" value="RNA POLYMERASE II SUBUNIT B1 CTD PHOSPHATASE RPAP2-RELATED"/>
    <property type="match status" value="1"/>
</dbReference>
<dbReference type="STRING" id="597456.A0A0L7QZC0"/>
<organism evidence="1 2">
    <name type="scientific">Habropoda laboriosa</name>
    <dbReference type="NCBI Taxonomy" id="597456"/>
    <lineage>
        <taxon>Eukaryota</taxon>
        <taxon>Metazoa</taxon>
        <taxon>Ecdysozoa</taxon>
        <taxon>Arthropoda</taxon>
        <taxon>Hexapoda</taxon>
        <taxon>Insecta</taxon>
        <taxon>Pterygota</taxon>
        <taxon>Neoptera</taxon>
        <taxon>Endopterygota</taxon>
        <taxon>Hymenoptera</taxon>
        <taxon>Apocrita</taxon>
        <taxon>Aculeata</taxon>
        <taxon>Apoidea</taxon>
        <taxon>Anthophila</taxon>
        <taxon>Apidae</taxon>
        <taxon>Habropoda</taxon>
    </lineage>
</organism>
<dbReference type="GO" id="GO:0008420">
    <property type="term" value="F:RNA polymerase II CTD heptapeptide repeat phosphatase activity"/>
    <property type="evidence" value="ECO:0007669"/>
    <property type="project" value="InterPro"/>
</dbReference>
<sequence>MHIEHSIKEWITEDTLCLLSGEEDVKHRLLENVAQHDRYLHLCKKLNKLQLEDDKDDRTDLTTDTLKPLPHLSVLQEEGKKMELKVRAFYKGTVSIENPVNTTEDIEKDNDFTPVLPLTDAHAPKTLRRRIFLDKLSRILPDLLRALSSYKLPQYIYSEKSALIKALVNTFSLSAANIIFKTAEWTLVGLIIIKMLSMIDPQLKVLLSTKQASMYISMILMSYKLDSNYLDRLVTELTNNIDVPNANNVKNYNAV</sequence>
<dbReference type="EMBL" id="KQ414683">
    <property type="protein sequence ID" value="KOC63887.1"/>
    <property type="molecule type" value="Genomic_DNA"/>
</dbReference>
<name>A0A0L7QZC0_9HYME</name>
<dbReference type="AlphaFoldDB" id="A0A0L7QZC0"/>
<dbReference type="OrthoDB" id="2590500at2759"/>
<gene>
    <name evidence="1" type="ORF">WH47_02208</name>
</gene>